<dbReference type="EMBL" id="LYXU01000003">
    <property type="protein sequence ID" value="OBS23002.1"/>
    <property type="molecule type" value="Genomic_DNA"/>
</dbReference>
<dbReference type="Pfam" id="PF14330">
    <property type="entry name" value="DUF4387"/>
    <property type="match status" value="1"/>
</dbReference>
<reference evidence="2 3" key="1">
    <citation type="submission" date="2016-06" db="EMBL/GenBank/DDBJ databases">
        <title>Living apart together: crosstalk between the core and supernumerary genomes in a fungal plant pathogen.</title>
        <authorList>
            <person name="Vanheule A."/>
            <person name="Audenaert K."/>
            <person name="Warris S."/>
            <person name="Van De Geest H."/>
            <person name="Schijlen E."/>
            <person name="Hofte M."/>
            <person name="De Saeger S."/>
            <person name="Haesaert G."/>
            <person name="Waalwijk C."/>
            <person name="Van Der Lee T."/>
        </authorList>
    </citation>
    <scope>NUCLEOTIDE SEQUENCE [LARGE SCALE GENOMIC DNA]</scope>
    <source>
        <strain evidence="2 3">2516</strain>
    </source>
</reference>
<dbReference type="InterPro" id="IPR025496">
    <property type="entry name" value="DUF4387"/>
</dbReference>
<dbReference type="STRING" id="36050.A0A1B8AR33"/>
<proteinExistence type="predicted"/>
<evidence type="ECO:0000313" key="3">
    <source>
        <dbReference type="Proteomes" id="UP000091967"/>
    </source>
</evidence>
<feature type="domain" description="DUF4387" evidence="1">
    <location>
        <begin position="1"/>
        <end position="65"/>
    </location>
</feature>
<sequence length="118" mass="13414">MTFDIMFDSEGVYRRVRDANILIDDTVKLLYRVQDDEILTKMFFKPALEWKFKVKIPWAQGDVGHAVHVKGVNGSDKRNSINDVNDITNIPQPSFLNGTTITGVDRNSFLSPDIVNDN</sequence>
<comment type="caution">
    <text evidence="2">The sequence shown here is derived from an EMBL/GenBank/DDBJ whole genome shotgun (WGS) entry which is preliminary data.</text>
</comment>
<protein>
    <recommendedName>
        <fullName evidence="1">DUF4387 domain-containing protein</fullName>
    </recommendedName>
</protein>
<dbReference type="AlphaFoldDB" id="A0A1B8AR33"/>
<organism evidence="2 3">
    <name type="scientific">Fusarium poae</name>
    <dbReference type="NCBI Taxonomy" id="36050"/>
    <lineage>
        <taxon>Eukaryota</taxon>
        <taxon>Fungi</taxon>
        <taxon>Dikarya</taxon>
        <taxon>Ascomycota</taxon>
        <taxon>Pezizomycotina</taxon>
        <taxon>Sordariomycetes</taxon>
        <taxon>Hypocreomycetidae</taxon>
        <taxon>Hypocreales</taxon>
        <taxon>Nectriaceae</taxon>
        <taxon>Fusarium</taxon>
    </lineage>
</organism>
<gene>
    <name evidence="2" type="ORF">FPOA_09321</name>
</gene>
<accession>A0A1B8AR33</accession>
<keyword evidence="3" id="KW-1185">Reference proteome</keyword>
<evidence type="ECO:0000313" key="2">
    <source>
        <dbReference type="EMBL" id="OBS23002.1"/>
    </source>
</evidence>
<evidence type="ECO:0000259" key="1">
    <source>
        <dbReference type="Pfam" id="PF14330"/>
    </source>
</evidence>
<dbReference type="Proteomes" id="UP000091967">
    <property type="component" value="Unassembled WGS sequence"/>
</dbReference>
<name>A0A1B8AR33_FUSPO</name>